<dbReference type="AlphaFoldDB" id="A0A369BQI4"/>
<name>A0A369BQI4_9BACL</name>
<reference evidence="1 2" key="1">
    <citation type="submission" date="2018-07" db="EMBL/GenBank/DDBJ databases">
        <title>Genomic Encyclopedia of Type Strains, Phase III (KMG-III): the genomes of soil and plant-associated and newly described type strains.</title>
        <authorList>
            <person name="Whitman W."/>
        </authorList>
    </citation>
    <scope>NUCLEOTIDE SEQUENCE [LARGE SCALE GENOMIC DNA]</scope>
    <source>
        <strain evidence="1 2">CECT 8333</strain>
    </source>
</reference>
<evidence type="ECO:0000313" key="1">
    <source>
        <dbReference type="EMBL" id="RCX22918.1"/>
    </source>
</evidence>
<proteinExistence type="predicted"/>
<sequence length="63" mass="6727">MKIADLFVLACVDADGNITGYPKGGGSSTAPSIRTYERLESARRGQRFIGGKIVRITGVEVVK</sequence>
<comment type="caution">
    <text evidence="1">The sequence shown here is derived from an EMBL/GenBank/DDBJ whole genome shotgun (WGS) entry which is preliminary data.</text>
</comment>
<protein>
    <submittedName>
        <fullName evidence="1">Uncharacterized protein</fullName>
    </submittedName>
</protein>
<accession>A0A369BQI4</accession>
<dbReference type="Proteomes" id="UP000253090">
    <property type="component" value="Unassembled WGS sequence"/>
</dbReference>
<dbReference type="EMBL" id="QPJW01000001">
    <property type="protein sequence ID" value="RCX22918.1"/>
    <property type="molecule type" value="Genomic_DNA"/>
</dbReference>
<keyword evidence="2" id="KW-1185">Reference proteome</keyword>
<organism evidence="1 2">
    <name type="scientific">Fontibacillus phaseoli</name>
    <dbReference type="NCBI Taxonomy" id="1416533"/>
    <lineage>
        <taxon>Bacteria</taxon>
        <taxon>Bacillati</taxon>
        <taxon>Bacillota</taxon>
        <taxon>Bacilli</taxon>
        <taxon>Bacillales</taxon>
        <taxon>Paenibacillaceae</taxon>
        <taxon>Fontibacillus</taxon>
    </lineage>
</organism>
<evidence type="ECO:0000313" key="2">
    <source>
        <dbReference type="Proteomes" id="UP000253090"/>
    </source>
</evidence>
<dbReference type="RefSeq" id="WP_114494859.1">
    <property type="nucleotide sequence ID" value="NZ_QPJW01000001.1"/>
</dbReference>
<gene>
    <name evidence="1" type="ORF">DFP94_101507</name>
</gene>